<gene>
    <name evidence="1" type="ORF">AVDCRST_MAG55-2701</name>
</gene>
<reference evidence="1" key="1">
    <citation type="submission" date="2020-02" db="EMBL/GenBank/DDBJ databases">
        <authorList>
            <person name="Meier V. D."/>
        </authorList>
    </citation>
    <scope>NUCLEOTIDE SEQUENCE</scope>
    <source>
        <strain evidence="1">AVDCRST_MAG55</strain>
    </source>
</reference>
<dbReference type="EMBL" id="CADCUZ010000132">
    <property type="protein sequence ID" value="CAA9431604.1"/>
    <property type="molecule type" value="Genomic_DNA"/>
</dbReference>
<protein>
    <submittedName>
        <fullName evidence="1">Uncharacterized protein</fullName>
    </submittedName>
</protein>
<evidence type="ECO:0000313" key="1">
    <source>
        <dbReference type="EMBL" id="CAA9431604.1"/>
    </source>
</evidence>
<proteinExistence type="predicted"/>
<sequence length="104" mass="11696">MRGCPDGERWEGSARKVREQELIDPEHKWLWAISHNDAGKLERIAGPEQTLTGNGSPGGRTRLDRQEEWMATVPASEVHSHEFRDIVVRAYDGAPWFSPALTCG</sequence>
<name>A0A6J4Q2Y4_9ACTN</name>
<dbReference type="AlphaFoldDB" id="A0A6J4Q2Y4"/>
<accession>A0A6J4Q2Y4</accession>
<organism evidence="1">
    <name type="scientific">uncultured Rubrobacteraceae bacterium</name>
    <dbReference type="NCBI Taxonomy" id="349277"/>
    <lineage>
        <taxon>Bacteria</taxon>
        <taxon>Bacillati</taxon>
        <taxon>Actinomycetota</taxon>
        <taxon>Rubrobacteria</taxon>
        <taxon>Rubrobacterales</taxon>
        <taxon>Rubrobacteraceae</taxon>
        <taxon>environmental samples</taxon>
    </lineage>
</organism>